<dbReference type="InterPro" id="IPR045562">
    <property type="entry name" value="RecG_dom3_C"/>
</dbReference>
<dbReference type="InterPro" id="IPR001650">
    <property type="entry name" value="Helicase_C-like"/>
</dbReference>
<evidence type="ECO:0000256" key="11">
    <source>
        <dbReference type="ARBA" id="ARBA00023235"/>
    </source>
</evidence>
<dbReference type="SMART" id="SM00490">
    <property type="entry name" value="HELICc"/>
    <property type="match status" value="1"/>
</dbReference>
<accession>A0ABS2G7G6</accession>
<dbReference type="InterPro" id="IPR011545">
    <property type="entry name" value="DEAD/DEAH_box_helicase_dom"/>
</dbReference>
<dbReference type="Pfam" id="PF00271">
    <property type="entry name" value="Helicase_C"/>
    <property type="match status" value="1"/>
</dbReference>
<dbReference type="InterPro" id="IPR033454">
    <property type="entry name" value="RecG_wedge"/>
</dbReference>
<dbReference type="SMART" id="SM00487">
    <property type="entry name" value="DEXDc"/>
    <property type="match status" value="1"/>
</dbReference>
<keyword evidence="3 15" id="KW-0547">Nucleotide-binding</keyword>
<dbReference type="CDD" id="cd04488">
    <property type="entry name" value="RecG_wedge_OBF"/>
    <property type="match status" value="1"/>
</dbReference>
<evidence type="ECO:0000256" key="10">
    <source>
        <dbReference type="ARBA" id="ARBA00023204"/>
    </source>
</evidence>
<dbReference type="Pfam" id="PF00270">
    <property type="entry name" value="DEAD"/>
    <property type="match status" value="1"/>
</dbReference>
<dbReference type="InterPro" id="IPR047112">
    <property type="entry name" value="RecG/Mfd"/>
</dbReference>
<dbReference type="EC" id="5.6.2.4" evidence="13 15"/>
<dbReference type="EMBL" id="JACSNV010000005">
    <property type="protein sequence ID" value="MBM6877409.1"/>
    <property type="molecule type" value="Genomic_DNA"/>
</dbReference>
<dbReference type="Pfam" id="PF19833">
    <property type="entry name" value="RecG_dom3_C"/>
    <property type="match status" value="1"/>
</dbReference>
<keyword evidence="4 15" id="KW-0227">DNA damage</keyword>
<evidence type="ECO:0000256" key="2">
    <source>
        <dbReference type="ARBA" id="ARBA00017846"/>
    </source>
</evidence>
<keyword evidence="8" id="KW-0238">DNA-binding</keyword>
<dbReference type="PANTHER" id="PTHR47964">
    <property type="entry name" value="ATP-DEPENDENT DNA HELICASE HOMOLOG RECG, CHLOROPLASTIC"/>
    <property type="match status" value="1"/>
</dbReference>
<keyword evidence="9 15" id="KW-0233">DNA recombination</keyword>
<dbReference type="InterPro" id="IPR027417">
    <property type="entry name" value="P-loop_NTPase"/>
</dbReference>
<evidence type="ECO:0000256" key="9">
    <source>
        <dbReference type="ARBA" id="ARBA00023172"/>
    </source>
</evidence>
<dbReference type="Gene3D" id="3.40.50.300">
    <property type="entry name" value="P-loop containing nucleotide triphosphate hydrolases"/>
    <property type="match status" value="2"/>
</dbReference>
<protein>
    <recommendedName>
        <fullName evidence="2 15">ATP-dependent DNA helicase RecG</fullName>
        <ecNumber evidence="13 15">5.6.2.4</ecNumber>
    </recommendedName>
</protein>
<evidence type="ECO:0000256" key="5">
    <source>
        <dbReference type="ARBA" id="ARBA00022801"/>
    </source>
</evidence>
<evidence type="ECO:0000313" key="19">
    <source>
        <dbReference type="Proteomes" id="UP000729290"/>
    </source>
</evidence>
<feature type="domain" description="Helicase C-terminal" evidence="17">
    <location>
        <begin position="451"/>
        <end position="610"/>
    </location>
</feature>
<evidence type="ECO:0000256" key="6">
    <source>
        <dbReference type="ARBA" id="ARBA00022806"/>
    </source>
</evidence>
<dbReference type="CDD" id="cd17992">
    <property type="entry name" value="DEXHc_RecG"/>
    <property type="match status" value="1"/>
</dbReference>
<dbReference type="Proteomes" id="UP000729290">
    <property type="component" value="Unassembled WGS sequence"/>
</dbReference>
<keyword evidence="11" id="KW-0413">Isomerase</keyword>
<name>A0ABS2G7G6_9FIRM</name>
<organism evidence="18 19">
    <name type="scientific">Anaerotignum lactatifermentans</name>
    <dbReference type="NCBI Taxonomy" id="160404"/>
    <lineage>
        <taxon>Bacteria</taxon>
        <taxon>Bacillati</taxon>
        <taxon>Bacillota</taxon>
        <taxon>Clostridia</taxon>
        <taxon>Lachnospirales</taxon>
        <taxon>Anaerotignaceae</taxon>
        <taxon>Anaerotignum</taxon>
    </lineage>
</organism>
<dbReference type="NCBIfam" id="NF008165">
    <property type="entry name" value="PRK10917.1-3"/>
    <property type="match status" value="1"/>
</dbReference>
<dbReference type="InterPro" id="IPR004609">
    <property type="entry name" value="ATP-dep_DNA_helicase_RecG"/>
</dbReference>
<dbReference type="Gene3D" id="2.40.50.140">
    <property type="entry name" value="Nucleic acid-binding proteins"/>
    <property type="match status" value="1"/>
</dbReference>
<keyword evidence="19" id="KW-1185">Reference proteome</keyword>
<sequence>MDKHSPVSELKHIGEQRTKRLQRMGIETVEDLLEHYPREYKDRSSIVMVSALEENEEQTFIAKVKGEGQNGRHGRLTYTRLRVYDETGEVTLVWYNQPYMKTALKVGEAYLFTGKLSRKYGRREVISPEYEKIGEDFAGGRIVPVYPLSEGISQKMMRGFLAEALEAVRGTLSEELPLWLRKEYALAERNFAVQNIHFPMTEEAFYDARRRLVFEEFFLLQTALFRLRNTLLSQGSGIVMKKKKALEEFQAYLPFALTSAQKKVLEEIREDMTKGKIMNRLVQGDVGSGKTAVAMAAAYWTIQNGYQAVIMAPTEVLAEQHAQSFREIFAPLGIRVAYLSGSQKAKEKRLSLAEIAEGRAQMIVGTHAVIQKGVDYHKLGLVITDEQHRFGVRQRGMLAQKGENPHVLVMTATPIPRTLALILYGDLDISIIDELPPGRKAIDTLAVTTAYRKRIYAFLQKQVKEGRQAYVICPMIEENEKLEVENVLEYSQMLAAELPQCRVACVHGKMKAAEKQEIMAAFAAGHTDVLVSTTVIEVGINVPNATVMLIENAERFGLAQLHQLRGRVGRGAEQSYCILVSDADGKIARQRLKAMTKTGDGFVISEMDLKLRGPGEFFGTRQHGLPEMKIANLYRDTEILKEAQKGAAALLKKDPELSLEEHLPLKEKMEQWFRGKSLEL</sequence>
<dbReference type="PANTHER" id="PTHR47964:SF1">
    <property type="entry name" value="ATP-DEPENDENT DNA HELICASE HOMOLOG RECG, CHLOROPLASTIC"/>
    <property type="match status" value="1"/>
</dbReference>
<dbReference type="RefSeq" id="WP_205133556.1">
    <property type="nucleotide sequence ID" value="NZ_JACSNT010000006.1"/>
</dbReference>
<evidence type="ECO:0000256" key="7">
    <source>
        <dbReference type="ARBA" id="ARBA00022840"/>
    </source>
</evidence>
<dbReference type="SUPFAM" id="SSF50249">
    <property type="entry name" value="Nucleic acid-binding proteins"/>
    <property type="match status" value="1"/>
</dbReference>
<keyword evidence="10 15" id="KW-0234">DNA repair</keyword>
<evidence type="ECO:0000256" key="14">
    <source>
        <dbReference type="ARBA" id="ARBA00048988"/>
    </source>
</evidence>
<dbReference type="Pfam" id="PF17191">
    <property type="entry name" value="RecG_wedge"/>
    <property type="match status" value="1"/>
</dbReference>
<dbReference type="InterPro" id="IPR014001">
    <property type="entry name" value="Helicase_ATP-bd"/>
</dbReference>
<evidence type="ECO:0000256" key="13">
    <source>
        <dbReference type="ARBA" id="ARBA00034808"/>
    </source>
</evidence>
<comment type="catalytic activity">
    <reaction evidence="14 15">
        <text>ATP + H2O = ADP + phosphate + H(+)</text>
        <dbReference type="Rhea" id="RHEA:13065"/>
        <dbReference type="ChEBI" id="CHEBI:15377"/>
        <dbReference type="ChEBI" id="CHEBI:15378"/>
        <dbReference type="ChEBI" id="CHEBI:30616"/>
        <dbReference type="ChEBI" id="CHEBI:43474"/>
        <dbReference type="ChEBI" id="CHEBI:456216"/>
        <dbReference type="EC" id="5.6.2.4"/>
    </reaction>
</comment>
<comment type="catalytic activity">
    <reaction evidence="12 15">
        <text>Couples ATP hydrolysis with the unwinding of duplex DNA by translocating in the 3'-5' direction.</text>
        <dbReference type="EC" id="5.6.2.4"/>
    </reaction>
</comment>
<evidence type="ECO:0000259" key="17">
    <source>
        <dbReference type="PROSITE" id="PS51194"/>
    </source>
</evidence>
<keyword evidence="7 15" id="KW-0067">ATP-binding</keyword>
<evidence type="ECO:0000259" key="16">
    <source>
        <dbReference type="PROSITE" id="PS51192"/>
    </source>
</evidence>
<evidence type="ECO:0000256" key="15">
    <source>
        <dbReference type="RuleBase" id="RU363016"/>
    </source>
</evidence>
<evidence type="ECO:0000256" key="1">
    <source>
        <dbReference type="ARBA" id="ARBA00007504"/>
    </source>
</evidence>
<dbReference type="NCBIfam" id="TIGR00643">
    <property type="entry name" value="recG"/>
    <property type="match status" value="1"/>
</dbReference>
<dbReference type="NCBIfam" id="NF008168">
    <property type="entry name" value="PRK10917.2-2"/>
    <property type="match status" value="1"/>
</dbReference>
<dbReference type="PROSITE" id="PS51192">
    <property type="entry name" value="HELICASE_ATP_BIND_1"/>
    <property type="match status" value="1"/>
</dbReference>
<comment type="function">
    <text evidence="15">Plays a critical role in recombination and DNA repair. Helps process Holliday junction intermediates to mature products by catalyzing branch migration. Has replication fork regression activity, unwinds stalled or blocked replication forks to make a HJ that can be resolved. Has a DNA unwinding activity characteristic of a DNA helicase with 3'-5' polarity.</text>
</comment>
<dbReference type="InterPro" id="IPR012340">
    <property type="entry name" value="NA-bd_OB-fold"/>
</dbReference>
<dbReference type="PROSITE" id="PS51194">
    <property type="entry name" value="HELICASE_CTER"/>
    <property type="match status" value="1"/>
</dbReference>
<evidence type="ECO:0000256" key="12">
    <source>
        <dbReference type="ARBA" id="ARBA00034617"/>
    </source>
</evidence>
<comment type="caution">
    <text evidence="18">The sequence shown here is derived from an EMBL/GenBank/DDBJ whole genome shotgun (WGS) entry which is preliminary data.</text>
</comment>
<proteinExistence type="inferred from homology"/>
<comment type="similarity">
    <text evidence="1 15">Belongs to the helicase family. RecG subfamily.</text>
</comment>
<dbReference type="GO" id="GO:0004386">
    <property type="term" value="F:helicase activity"/>
    <property type="evidence" value="ECO:0007669"/>
    <property type="project" value="UniProtKB-KW"/>
</dbReference>
<keyword evidence="5 15" id="KW-0378">Hydrolase</keyword>
<keyword evidence="6 15" id="KW-0347">Helicase</keyword>
<dbReference type="SUPFAM" id="SSF52540">
    <property type="entry name" value="P-loop containing nucleoside triphosphate hydrolases"/>
    <property type="match status" value="2"/>
</dbReference>
<evidence type="ECO:0000256" key="4">
    <source>
        <dbReference type="ARBA" id="ARBA00022763"/>
    </source>
</evidence>
<evidence type="ECO:0000313" key="18">
    <source>
        <dbReference type="EMBL" id="MBM6877409.1"/>
    </source>
</evidence>
<evidence type="ECO:0000256" key="8">
    <source>
        <dbReference type="ARBA" id="ARBA00023125"/>
    </source>
</evidence>
<gene>
    <name evidence="18" type="primary">recG</name>
    <name evidence="18" type="ORF">H9X83_04475</name>
</gene>
<reference evidence="18 19" key="1">
    <citation type="journal article" date="2021" name="Sci. Rep.">
        <title>The distribution of antibiotic resistance genes in chicken gut microbiota commensals.</title>
        <authorList>
            <person name="Juricova H."/>
            <person name="Matiasovicova J."/>
            <person name="Kubasova T."/>
            <person name="Cejkova D."/>
            <person name="Rychlik I."/>
        </authorList>
    </citation>
    <scope>NUCLEOTIDE SEQUENCE [LARGE SCALE GENOMIC DNA]</scope>
    <source>
        <strain evidence="18 19">An431b</strain>
    </source>
</reference>
<evidence type="ECO:0000256" key="3">
    <source>
        <dbReference type="ARBA" id="ARBA00022741"/>
    </source>
</evidence>
<feature type="domain" description="Helicase ATP-binding" evidence="16">
    <location>
        <begin position="271"/>
        <end position="432"/>
    </location>
</feature>